<gene>
    <name evidence="2" type="ORF">ACFY1D_23945</name>
</gene>
<proteinExistence type="predicted"/>
<feature type="domain" description="Putative T7SS secretion signal" evidence="1">
    <location>
        <begin position="33"/>
        <end position="146"/>
    </location>
</feature>
<evidence type="ECO:0000313" key="3">
    <source>
        <dbReference type="Proteomes" id="UP001602058"/>
    </source>
</evidence>
<keyword evidence="3" id="KW-1185">Reference proteome</keyword>
<protein>
    <submittedName>
        <fullName evidence="2">T7SS-secreted protein</fullName>
    </submittedName>
</protein>
<dbReference type="RefSeq" id="WP_387889262.1">
    <property type="nucleotide sequence ID" value="NZ_JBIAWJ010000013.1"/>
</dbReference>
<dbReference type="Pfam" id="PF21725">
    <property type="entry name" value="T7SS_signal"/>
    <property type="match status" value="1"/>
</dbReference>
<sequence>MATGRMALPQTDVTLPAKLPLVFTRQFESSYRAGRWFGATWTSTADQRLEVDAETVRWAQQQAQTAIEAFRTAREAYRQAADAHNAKVEAFNQAAERYNAAALAGRNPGLRPTEPGTFTDPSVAARREAVEILEEARRQRTSAMAQLPRRAIQIGLSQEAATTN</sequence>
<dbReference type="InterPro" id="IPR049082">
    <property type="entry name" value="T7SS_signal"/>
</dbReference>
<organism evidence="2 3">
    <name type="scientific">Streptomyces bluensis</name>
    <dbReference type="NCBI Taxonomy" id="33897"/>
    <lineage>
        <taxon>Bacteria</taxon>
        <taxon>Bacillati</taxon>
        <taxon>Actinomycetota</taxon>
        <taxon>Actinomycetes</taxon>
        <taxon>Kitasatosporales</taxon>
        <taxon>Streptomycetaceae</taxon>
        <taxon>Streptomyces</taxon>
    </lineage>
</organism>
<comment type="caution">
    <text evidence="2">The sequence shown here is derived from an EMBL/GenBank/DDBJ whole genome shotgun (WGS) entry which is preliminary data.</text>
</comment>
<accession>A0ABW6UMN9</accession>
<reference evidence="2 3" key="1">
    <citation type="submission" date="2024-10" db="EMBL/GenBank/DDBJ databases">
        <title>The Natural Products Discovery Center: Release of the First 8490 Sequenced Strains for Exploring Actinobacteria Biosynthetic Diversity.</title>
        <authorList>
            <person name="Kalkreuter E."/>
            <person name="Kautsar S.A."/>
            <person name="Yang D."/>
            <person name="Bader C.D."/>
            <person name="Teijaro C.N."/>
            <person name="Fluegel L."/>
            <person name="Davis C.M."/>
            <person name="Simpson J.R."/>
            <person name="Lauterbach L."/>
            <person name="Steele A.D."/>
            <person name="Gui C."/>
            <person name="Meng S."/>
            <person name="Li G."/>
            <person name="Viehrig K."/>
            <person name="Ye F."/>
            <person name="Su P."/>
            <person name="Kiefer A.F."/>
            <person name="Nichols A."/>
            <person name="Cepeda A.J."/>
            <person name="Yan W."/>
            <person name="Fan B."/>
            <person name="Jiang Y."/>
            <person name="Adhikari A."/>
            <person name="Zheng C.-J."/>
            <person name="Schuster L."/>
            <person name="Cowan T.M."/>
            <person name="Smanski M.J."/>
            <person name="Chevrette M.G."/>
            <person name="De Carvalho L.P.S."/>
            <person name="Shen B."/>
        </authorList>
    </citation>
    <scope>NUCLEOTIDE SEQUENCE [LARGE SCALE GENOMIC DNA]</scope>
    <source>
        <strain evidence="2 3">NPDC001390</strain>
    </source>
</reference>
<dbReference type="Proteomes" id="UP001602058">
    <property type="component" value="Unassembled WGS sequence"/>
</dbReference>
<evidence type="ECO:0000259" key="1">
    <source>
        <dbReference type="Pfam" id="PF21725"/>
    </source>
</evidence>
<name>A0ABW6UMN9_9ACTN</name>
<evidence type="ECO:0000313" key="2">
    <source>
        <dbReference type="EMBL" id="MFF4524447.1"/>
    </source>
</evidence>
<dbReference type="EMBL" id="JBIAWJ010000013">
    <property type="protein sequence ID" value="MFF4524447.1"/>
    <property type="molecule type" value="Genomic_DNA"/>
</dbReference>